<protein>
    <submittedName>
        <fullName evidence="1">Uncharacterized protein</fullName>
    </submittedName>
</protein>
<dbReference type="AlphaFoldDB" id="A0A0K8MF21"/>
<reference evidence="1 2" key="1">
    <citation type="journal article" date="2015" name="BMC Genomics">
        <title>Comparative genomics of Fructobacillus spp. and Leuconostoc spp. reveals niche-specific evolution of Fructobacillus spp.</title>
        <authorList>
            <person name="Endo A."/>
            <person name="Tanizawa Y."/>
            <person name="Tanaka N."/>
            <person name="Maeno S."/>
            <person name="Kumar H."/>
            <person name="Shiwa Y."/>
            <person name="Okada S."/>
            <person name="Yoshikawa H."/>
            <person name="Dicks L."/>
            <person name="Nakagawa J."/>
            <person name="Arita M."/>
        </authorList>
    </citation>
    <scope>NUCLEOTIDE SEQUENCE [LARGE SCALE GENOMIC DNA]</scope>
    <source>
        <strain evidence="1 2">JCM 12225</strain>
    </source>
</reference>
<gene>
    <name evidence="1" type="ORF">FFIC_020030</name>
</gene>
<organism evidence="1 2">
    <name type="scientific">Fructobacillus ficulneus</name>
    <dbReference type="NCBI Taxonomy" id="157463"/>
    <lineage>
        <taxon>Bacteria</taxon>
        <taxon>Bacillati</taxon>
        <taxon>Bacillota</taxon>
        <taxon>Bacilli</taxon>
        <taxon>Lactobacillales</taxon>
        <taxon>Lactobacillaceae</taxon>
        <taxon>Fructobacillus</taxon>
    </lineage>
</organism>
<dbReference type="EMBL" id="DF967979">
    <property type="protein sequence ID" value="GAO99120.1"/>
    <property type="molecule type" value="Genomic_DNA"/>
</dbReference>
<sequence>MFGFNSKEAEALVRAVDESTAAENEPTVAARFLFKEEVFDQIKNHEN</sequence>
<dbReference type="Proteomes" id="UP000253891">
    <property type="component" value="Unassembled WGS sequence"/>
</dbReference>
<accession>A0A0K8MF21</accession>
<proteinExistence type="predicted"/>
<evidence type="ECO:0000313" key="1">
    <source>
        <dbReference type="EMBL" id="GAO99120.1"/>
    </source>
</evidence>
<evidence type="ECO:0000313" key="2">
    <source>
        <dbReference type="Proteomes" id="UP000253891"/>
    </source>
</evidence>
<name>A0A0K8MF21_9LACO</name>
<keyword evidence="2" id="KW-1185">Reference proteome</keyword>